<dbReference type="GO" id="GO:0007265">
    <property type="term" value="P:Ras protein signal transduction"/>
    <property type="evidence" value="ECO:0007669"/>
    <property type="project" value="TreeGrafter"/>
</dbReference>
<dbReference type="Pfam" id="PF00617">
    <property type="entry name" value="RasGEF"/>
    <property type="match status" value="1"/>
</dbReference>
<feature type="region of interest" description="Disordered" evidence="3">
    <location>
        <begin position="714"/>
        <end position="785"/>
    </location>
</feature>
<dbReference type="Gene3D" id="1.20.870.10">
    <property type="entry name" value="Son of sevenless (SoS) protein Chain: S domain 1"/>
    <property type="match status" value="1"/>
</dbReference>
<dbReference type="Proteomes" id="UP000807306">
    <property type="component" value="Unassembled WGS sequence"/>
</dbReference>
<evidence type="ECO:0000256" key="1">
    <source>
        <dbReference type="ARBA" id="ARBA00022658"/>
    </source>
</evidence>
<feature type="region of interest" description="Disordered" evidence="3">
    <location>
        <begin position="65"/>
        <end position="193"/>
    </location>
</feature>
<dbReference type="Pfam" id="PF00618">
    <property type="entry name" value="RasGEF_N"/>
    <property type="match status" value="1"/>
</dbReference>
<feature type="compositionally biased region" description="Polar residues" evidence="3">
    <location>
        <begin position="42"/>
        <end position="52"/>
    </location>
</feature>
<dbReference type="GO" id="GO:0005085">
    <property type="term" value="F:guanyl-nucleotide exchange factor activity"/>
    <property type="evidence" value="ECO:0007669"/>
    <property type="project" value="UniProtKB-KW"/>
</dbReference>
<dbReference type="InterPro" id="IPR023578">
    <property type="entry name" value="Ras_GEF_dom_sf"/>
</dbReference>
<name>A0A9P6JML4_9AGAR</name>
<dbReference type="Gene3D" id="1.10.840.10">
    <property type="entry name" value="Ras guanine-nucleotide exchange factors catalytic domain"/>
    <property type="match status" value="1"/>
</dbReference>
<dbReference type="PANTHER" id="PTHR23113">
    <property type="entry name" value="GUANINE NUCLEOTIDE EXCHANGE FACTOR"/>
    <property type="match status" value="1"/>
</dbReference>
<feature type="compositionally biased region" description="Polar residues" evidence="3">
    <location>
        <begin position="149"/>
        <end position="159"/>
    </location>
</feature>
<feature type="compositionally biased region" description="Low complexity" evidence="3">
    <location>
        <begin position="160"/>
        <end position="189"/>
    </location>
</feature>
<evidence type="ECO:0000313" key="7">
    <source>
        <dbReference type="Proteomes" id="UP000807306"/>
    </source>
</evidence>
<feature type="compositionally biased region" description="Polar residues" evidence="3">
    <location>
        <begin position="389"/>
        <end position="398"/>
    </location>
</feature>
<evidence type="ECO:0000256" key="3">
    <source>
        <dbReference type="SAM" id="MobiDB-lite"/>
    </source>
</evidence>
<dbReference type="OrthoDB" id="28357at2759"/>
<reference evidence="6" key="1">
    <citation type="submission" date="2020-11" db="EMBL/GenBank/DDBJ databases">
        <authorList>
            <consortium name="DOE Joint Genome Institute"/>
            <person name="Ahrendt S."/>
            <person name="Riley R."/>
            <person name="Andreopoulos W."/>
            <person name="Labutti K."/>
            <person name="Pangilinan J."/>
            <person name="Ruiz-Duenas F.J."/>
            <person name="Barrasa J.M."/>
            <person name="Sanchez-Garcia M."/>
            <person name="Camarero S."/>
            <person name="Miyauchi S."/>
            <person name="Serrano A."/>
            <person name="Linde D."/>
            <person name="Babiker R."/>
            <person name="Drula E."/>
            <person name="Ayuso-Fernandez I."/>
            <person name="Pacheco R."/>
            <person name="Padilla G."/>
            <person name="Ferreira P."/>
            <person name="Barriuso J."/>
            <person name="Kellner H."/>
            <person name="Castanera R."/>
            <person name="Alfaro M."/>
            <person name="Ramirez L."/>
            <person name="Pisabarro A.G."/>
            <person name="Kuo A."/>
            <person name="Tritt A."/>
            <person name="Lipzen A."/>
            <person name="He G."/>
            <person name="Yan M."/>
            <person name="Ng V."/>
            <person name="Cullen D."/>
            <person name="Martin F."/>
            <person name="Rosso M.-N."/>
            <person name="Henrissat B."/>
            <person name="Hibbett D."/>
            <person name="Martinez A.T."/>
            <person name="Grigoriev I.V."/>
        </authorList>
    </citation>
    <scope>NUCLEOTIDE SEQUENCE</scope>
    <source>
        <strain evidence="6">CBS 506.95</strain>
    </source>
</reference>
<dbReference type="CDD" id="cd00882">
    <property type="entry name" value="Ras_like_GTPase"/>
    <property type="match status" value="1"/>
</dbReference>
<dbReference type="Gene3D" id="3.40.50.300">
    <property type="entry name" value="P-loop containing nucleotide triphosphate hydrolases"/>
    <property type="match status" value="1"/>
</dbReference>
<organism evidence="6 7">
    <name type="scientific">Crepidotus variabilis</name>
    <dbReference type="NCBI Taxonomy" id="179855"/>
    <lineage>
        <taxon>Eukaryota</taxon>
        <taxon>Fungi</taxon>
        <taxon>Dikarya</taxon>
        <taxon>Basidiomycota</taxon>
        <taxon>Agaricomycotina</taxon>
        <taxon>Agaricomycetes</taxon>
        <taxon>Agaricomycetidae</taxon>
        <taxon>Agaricales</taxon>
        <taxon>Agaricineae</taxon>
        <taxon>Crepidotaceae</taxon>
        <taxon>Crepidotus</taxon>
    </lineage>
</organism>
<feature type="compositionally biased region" description="Acidic residues" evidence="3">
    <location>
        <begin position="715"/>
        <end position="728"/>
    </location>
</feature>
<dbReference type="InterPro" id="IPR000651">
    <property type="entry name" value="Ras-like_Gua-exchang_fac_N"/>
</dbReference>
<sequence>MKRANILRSPAPSFAESFATARTSPDDDEDADFVSLTRLGPPSSTLAPPQSLRKSISVDSFAQYNSSRQLDSPRTPVEQHLSRQPWISRHRGESLSSVDHPVARPMDADGDRYDPLSAAATERYRRASLKVHEPPKSSIRAGDLPLPSRSHNNSISTTASAPGISESIPPSSSRPSSFKLGSSRSRSGSMNHVHSNPLKRIVIDTQVSLPRNREVVLVVLGTRGCGKTTVIRKGLSPYALSEPSVIPEYPQYVRRWGEVAIDQQLGVPHSLQVIKAEVSSTVTGPPVWPSALPPIDGVILCFDSSKRSSYLPIEGLVKGYRAMNLPVLVLGCKTDLADQEEVNPADALAMLRPYDTGLIQVSVTDSNLKEKMSKSFDFILKAIFRQRKQTSTPGTGNPASPAILPKSDPLEKDWPGSTASPSTSSHPPSSTKPLDLHSSNGDPGLQAIPDILSGEDARLTSKVPETSLLAKPSRTTPPPLPELPFDHRPSDFTPAFPSLTMPERTLPQTFMGELPTHSIEDFTDVGSSMAIESMQTFESFESEEGRNELEQSPGAHDDNFHQAAEDSKNGGRKEPKYVQWAKLDDLLDKLLFLAISGDDPTYSTHFLLTYRKFATPRSLLLAMQKRMRQLDSPCGDPMFASFAQMRICHLLQTWIRDYPNDFAVKGTLGALNALIKSIISKTHLLHYGSDFLPFLEQLPSLREEDTEWALQAEMSDADSDDYTEDEEEGVRPESEELESELSLNFTEASSSTKVAFPSRERKPSLPLPKAVLSPLPNPASQEPSPKQLLRDLVKLASEVQSMDSEEIAQEITRQCARKFLIIRPRDWLQFTFVSKKAEGDPIAAYNAMANHLADWVVSLILCHDRPRARARQIEKFVDIAYRIRLMNNYSGLRAFVAGINIAADNATLEAFKQKAPEASKNLMSWDVLLRQIRSHRAYRMALRNSKGGCIPALEVHIQDLIKTDVGNKDHKDGDPSMIHWGKFNMMGRFTCTVSQSQAQCRNSDDYDFPERPAIAELFVKRPVMSAEMQESRLNAQDEYYEDTQPLVPGTHKDTSGLRNFFFR</sequence>
<evidence type="ECO:0000256" key="2">
    <source>
        <dbReference type="PROSITE-ProRule" id="PRU00168"/>
    </source>
</evidence>
<feature type="compositionally biased region" description="Low complexity" evidence="3">
    <location>
        <begin position="417"/>
        <end position="431"/>
    </location>
</feature>
<dbReference type="InterPro" id="IPR001895">
    <property type="entry name" value="RASGEF_cat_dom"/>
</dbReference>
<feature type="region of interest" description="Disordered" evidence="3">
    <location>
        <begin position="463"/>
        <end position="482"/>
    </location>
</feature>
<evidence type="ECO:0000259" key="5">
    <source>
        <dbReference type="PROSITE" id="PS50212"/>
    </source>
</evidence>
<dbReference type="EMBL" id="MU157871">
    <property type="protein sequence ID" value="KAF9526442.1"/>
    <property type="molecule type" value="Genomic_DNA"/>
</dbReference>
<dbReference type="PROSITE" id="PS50212">
    <property type="entry name" value="RASGEF_NTER"/>
    <property type="match status" value="1"/>
</dbReference>
<feature type="region of interest" description="Disordered" evidence="3">
    <location>
        <begin position="1"/>
        <end position="52"/>
    </location>
</feature>
<feature type="region of interest" description="Disordered" evidence="3">
    <location>
        <begin position="387"/>
        <end position="449"/>
    </location>
</feature>
<protein>
    <submittedName>
        <fullName evidence="6">Ras guanine nucleotide exchange factor domain-containing protein</fullName>
    </submittedName>
</protein>
<keyword evidence="7" id="KW-1185">Reference proteome</keyword>
<keyword evidence="1 2" id="KW-0344">Guanine-nucleotide releasing factor</keyword>
<proteinExistence type="predicted"/>
<dbReference type="SUPFAM" id="SSF52540">
    <property type="entry name" value="P-loop containing nucleoside triphosphate hydrolases"/>
    <property type="match status" value="1"/>
</dbReference>
<feature type="region of interest" description="Disordered" evidence="3">
    <location>
        <begin position="537"/>
        <end position="573"/>
    </location>
</feature>
<feature type="domain" description="N-terminal Ras-GEF" evidence="5">
    <location>
        <begin position="574"/>
        <end position="699"/>
    </location>
</feature>
<gene>
    <name evidence="6" type="ORF">CPB83DRAFT_462088</name>
</gene>
<dbReference type="SMART" id="SM00147">
    <property type="entry name" value="RasGEF"/>
    <property type="match status" value="1"/>
</dbReference>
<dbReference type="SUPFAM" id="SSF48366">
    <property type="entry name" value="Ras GEF"/>
    <property type="match status" value="1"/>
</dbReference>
<feature type="domain" description="Ras-GEF" evidence="4">
    <location>
        <begin position="803"/>
        <end position="1029"/>
    </location>
</feature>
<dbReference type="InterPro" id="IPR027417">
    <property type="entry name" value="P-loop_NTPase"/>
</dbReference>
<feature type="compositionally biased region" description="Basic and acidic residues" evidence="3">
    <location>
        <begin position="122"/>
        <end position="135"/>
    </location>
</feature>
<evidence type="ECO:0000259" key="4">
    <source>
        <dbReference type="PROSITE" id="PS50009"/>
    </source>
</evidence>
<dbReference type="InterPro" id="IPR036964">
    <property type="entry name" value="RASGEF_cat_dom_sf"/>
</dbReference>
<dbReference type="PANTHER" id="PTHR23113:SF348">
    <property type="entry name" value="GUANYL-NUCLEOTIDE EXCHANGE FACTOR RASGEF, PUTATIVE (AFU_ORTHOLOGUE AFUA_1G04700)-RELATED"/>
    <property type="match status" value="1"/>
</dbReference>
<dbReference type="InterPro" id="IPR008937">
    <property type="entry name" value="Ras-like_GEF"/>
</dbReference>
<accession>A0A9P6JML4</accession>
<dbReference type="CDD" id="cd06224">
    <property type="entry name" value="REM"/>
    <property type="match status" value="1"/>
</dbReference>
<dbReference type="GO" id="GO:0005886">
    <property type="term" value="C:plasma membrane"/>
    <property type="evidence" value="ECO:0007669"/>
    <property type="project" value="TreeGrafter"/>
</dbReference>
<dbReference type="AlphaFoldDB" id="A0A9P6JML4"/>
<evidence type="ECO:0000313" key="6">
    <source>
        <dbReference type="EMBL" id="KAF9526442.1"/>
    </source>
</evidence>
<comment type="caution">
    <text evidence="6">The sequence shown here is derived from an EMBL/GenBank/DDBJ whole genome shotgun (WGS) entry which is preliminary data.</text>
</comment>
<dbReference type="SMART" id="SM00229">
    <property type="entry name" value="RasGEFN"/>
    <property type="match status" value="1"/>
</dbReference>
<dbReference type="PROSITE" id="PS50009">
    <property type="entry name" value="RASGEF_CAT"/>
    <property type="match status" value="1"/>
</dbReference>
<feature type="compositionally biased region" description="Basic and acidic residues" evidence="3">
    <location>
        <begin position="543"/>
        <end position="573"/>
    </location>
</feature>